<protein>
    <recommendedName>
        <fullName evidence="2">TerD domain-containing protein</fullName>
    </recommendedName>
</protein>
<gene>
    <name evidence="3" type="ordered locus">CKR_2062</name>
</gene>
<accession>B9E3N8</accession>
<dbReference type="PANTHER" id="PTHR32097">
    <property type="entry name" value="CAMP-BINDING PROTEIN 1-RELATED"/>
    <property type="match status" value="1"/>
</dbReference>
<name>B9E3N8_CLOK1</name>
<organism evidence="3 4">
    <name type="scientific">Clostridium kluyveri (strain NBRC 12016)</name>
    <dbReference type="NCBI Taxonomy" id="583346"/>
    <lineage>
        <taxon>Bacteria</taxon>
        <taxon>Bacillati</taxon>
        <taxon>Bacillota</taxon>
        <taxon>Clostridia</taxon>
        <taxon>Eubacteriales</taxon>
        <taxon>Clostridiaceae</taxon>
        <taxon>Clostridium</taxon>
    </lineage>
</organism>
<dbReference type="InterPro" id="IPR003325">
    <property type="entry name" value="TerD"/>
</dbReference>
<dbReference type="Pfam" id="PF02342">
    <property type="entry name" value="TerD"/>
    <property type="match status" value="1"/>
</dbReference>
<dbReference type="EMBL" id="AP009049">
    <property type="protein sequence ID" value="BAH07113.1"/>
    <property type="molecule type" value="Genomic_DNA"/>
</dbReference>
<reference evidence="4" key="1">
    <citation type="submission" date="2005-09" db="EMBL/GenBank/DDBJ databases">
        <title>Complete genome sequence of Clostridium kluyveri and comparative genomics of Clostridia species.</title>
        <authorList>
            <person name="Inui M."/>
            <person name="Nonaka H."/>
            <person name="Shinoda Y."/>
            <person name="Ikenaga Y."/>
            <person name="Abe M."/>
            <person name="Naito K."/>
            <person name="Vertes A.A."/>
            <person name="Yukawa H."/>
        </authorList>
    </citation>
    <scope>NUCLEOTIDE SEQUENCE [LARGE SCALE GENOMIC DNA]</scope>
    <source>
        <strain evidence="4">NBRC 12016</strain>
    </source>
</reference>
<dbReference type="AlphaFoldDB" id="B9E3N8"/>
<dbReference type="KEGG" id="ckr:CKR_2062"/>
<evidence type="ECO:0000313" key="3">
    <source>
        <dbReference type="EMBL" id="BAH07113.1"/>
    </source>
</evidence>
<dbReference type="HOGENOM" id="CLU_055120_2_0_9"/>
<comment type="similarity">
    <text evidence="1">Belongs to the CAPAB/TerDEXZ family.</text>
</comment>
<dbReference type="CDD" id="cd06974">
    <property type="entry name" value="TerD_like"/>
    <property type="match status" value="1"/>
</dbReference>
<dbReference type="PANTHER" id="PTHR32097:SF4">
    <property type="entry name" value="GENERAL STRESS PROTEIN 16U"/>
    <property type="match status" value="1"/>
</dbReference>
<dbReference type="InterPro" id="IPR051324">
    <property type="entry name" value="Stress/Tellurium_Resist"/>
</dbReference>
<sequence>MFKWRHIMGIMIKKTEDMDFIGDNDLLRKILIELQWDTNSGNKDIDLDIAAFCLGKGGKVHKDSDFVFYNNLKHPSGAVEHLGDNLLGDGKGEQIIVDLAYVPSDICNITFAAAIYRAGVKNQKFGQGISCYIRIVNANNNQELLKYDLSEKFSDETAVVIGELYKYIRTWKFGEINKGVKGGLAVLCEEFGVNYTQSND</sequence>
<evidence type="ECO:0000313" key="4">
    <source>
        <dbReference type="Proteomes" id="UP000007969"/>
    </source>
</evidence>
<feature type="domain" description="TerD" evidence="2">
    <location>
        <begin position="8"/>
        <end position="191"/>
    </location>
</feature>
<dbReference type="Proteomes" id="UP000007969">
    <property type="component" value="Chromosome"/>
</dbReference>
<proteinExistence type="inferred from homology"/>
<evidence type="ECO:0000256" key="1">
    <source>
        <dbReference type="ARBA" id="ARBA00008775"/>
    </source>
</evidence>
<dbReference type="Gene3D" id="2.60.60.30">
    <property type="entry name" value="sav2460 like domains"/>
    <property type="match status" value="1"/>
</dbReference>
<evidence type="ECO:0000259" key="2">
    <source>
        <dbReference type="Pfam" id="PF02342"/>
    </source>
</evidence>